<feature type="transmembrane region" description="Helical" evidence="1">
    <location>
        <begin position="133"/>
        <end position="150"/>
    </location>
</feature>
<dbReference type="RefSeq" id="WP_215791331.1">
    <property type="nucleotide sequence ID" value="NZ_JAHKKG010000008.1"/>
</dbReference>
<proteinExistence type="predicted"/>
<dbReference type="Gene3D" id="1.10.3730.20">
    <property type="match status" value="1"/>
</dbReference>
<keyword evidence="1" id="KW-0472">Membrane</keyword>
<evidence type="ECO:0000256" key="1">
    <source>
        <dbReference type="SAM" id="Phobius"/>
    </source>
</evidence>
<keyword evidence="1" id="KW-0812">Transmembrane</keyword>
<accession>A0ABS5YUE7</accession>
<keyword evidence="3" id="KW-1185">Reference proteome</keyword>
<name>A0ABS5YUE7_9ACTN</name>
<gene>
    <name evidence="2" type="ORF">KOI35_26545</name>
</gene>
<sequence length="275" mass="27517">MVLGLFGAFGSALCYGIASTMQALAVRRTAPAEGLDLGLVVRLARSWRYLLGLAFDGLAFLLSLAALRSLPLFVVQSIVASFLAVTAVLGALVLKLPLRRSDKIGVAVVVAGLVLVGLAAAEETPKPVSMTVSWTILGSSIALLAVAVAVGRRPGSAALGAVAGLGFGIVAVATRTLPAPLTISGLLADPAAYGLVISGGTALLSYSIALQRGSVTLATAPLVVLETVVPAAVGLLLLGDKTRPGWGVAAAAGFVIAVLGALSLARHGEIQAEPG</sequence>
<evidence type="ECO:0008006" key="4">
    <source>
        <dbReference type="Google" id="ProtNLM"/>
    </source>
</evidence>
<feature type="transmembrane region" description="Helical" evidence="1">
    <location>
        <begin position="104"/>
        <end position="121"/>
    </location>
</feature>
<feature type="transmembrane region" description="Helical" evidence="1">
    <location>
        <begin position="217"/>
        <end position="239"/>
    </location>
</feature>
<feature type="transmembrane region" description="Helical" evidence="1">
    <location>
        <begin position="73"/>
        <end position="92"/>
    </location>
</feature>
<feature type="transmembrane region" description="Helical" evidence="1">
    <location>
        <begin position="47"/>
        <end position="67"/>
    </location>
</feature>
<comment type="caution">
    <text evidence="2">The sequence shown here is derived from an EMBL/GenBank/DDBJ whole genome shotgun (WGS) entry which is preliminary data.</text>
</comment>
<feature type="transmembrane region" description="Helical" evidence="1">
    <location>
        <begin position="190"/>
        <end position="210"/>
    </location>
</feature>
<feature type="transmembrane region" description="Helical" evidence="1">
    <location>
        <begin position="6"/>
        <end position="26"/>
    </location>
</feature>
<dbReference type="Proteomes" id="UP001519654">
    <property type="component" value="Unassembled WGS sequence"/>
</dbReference>
<dbReference type="EMBL" id="JAHKKG010000008">
    <property type="protein sequence ID" value="MBU2667072.1"/>
    <property type="molecule type" value="Genomic_DNA"/>
</dbReference>
<protein>
    <recommendedName>
        <fullName evidence="4">Integral membrane protein</fullName>
    </recommendedName>
</protein>
<organism evidence="2 3">
    <name type="scientific">Paractinoplanes bogorensis</name>
    <dbReference type="NCBI Taxonomy" id="1610840"/>
    <lineage>
        <taxon>Bacteria</taxon>
        <taxon>Bacillati</taxon>
        <taxon>Actinomycetota</taxon>
        <taxon>Actinomycetes</taxon>
        <taxon>Micromonosporales</taxon>
        <taxon>Micromonosporaceae</taxon>
        <taxon>Paractinoplanes</taxon>
    </lineage>
</organism>
<dbReference type="PANTHER" id="PTHR40761:SF1">
    <property type="entry name" value="CONSERVED INTEGRAL MEMBRANE ALANINE VALINE AND LEUCINE RICH PROTEIN-RELATED"/>
    <property type="match status" value="1"/>
</dbReference>
<feature type="transmembrane region" description="Helical" evidence="1">
    <location>
        <begin position="245"/>
        <end position="265"/>
    </location>
</feature>
<feature type="transmembrane region" description="Helical" evidence="1">
    <location>
        <begin position="157"/>
        <end position="178"/>
    </location>
</feature>
<dbReference type="SUPFAM" id="SSF103481">
    <property type="entry name" value="Multidrug resistance efflux transporter EmrE"/>
    <property type="match status" value="1"/>
</dbReference>
<dbReference type="InterPro" id="IPR037185">
    <property type="entry name" value="EmrE-like"/>
</dbReference>
<keyword evidence="1" id="KW-1133">Transmembrane helix</keyword>
<evidence type="ECO:0000313" key="3">
    <source>
        <dbReference type="Proteomes" id="UP001519654"/>
    </source>
</evidence>
<dbReference type="PANTHER" id="PTHR40761">
    <property type="entry name" value="CONSERVED INTEGRAL MEMBRANE ALANINE VALINE AND LEUCINE RICH PROTEIN-RELATED"/>
    <property type="match status" value="1"/>
</dbReference>
<evidence type="ECO:0000313" key="2">
    <source>
        <dbReference type="EMBL" id="MBU2667072.1"/>
    </source>
</evidence>
<reference evidence="2 3" key="1">
    <citation type="submission" date="2021-06" db="EMBL/GenBank/DDBJ databases">
        <title>Actinoplanes lichenicola sp. nov., and Actinoplanes ovalisporus sp. nov., isolated from lichen in Thailand.</title>
        <authorList>
            <person name="Saeng-In P."/>
            <person name="Kanchanasin P."/>
            <person name="Yuki M."/>
            <person name="Kudo T."/>
            <person name="Ohkuma M."/>
            <person name="Phongsopitanun W."/>
            <person name="Tanasupawat S."/>
        </authorList>
    </citation>
    <scope>NUCLEOTIDE SEQUENCE [LARGE SCALE GENOMIC DNA]</scope>
    <source>
        <strain evidence="2 3">NBRC 110975</strain>
    </source>
</reference>